<organism evidence="2 3">
    <name type="scientific">Marinagarivorans cellulosilyticus</name>
    <dbReference type="NCBI Taxonomy" id="2721545"/>
    <lineage>
        <taxon>Bacteria</taxon>
        <taxon>Pseudomonadati</taxon>
        <taxon>Pseudomonadota</taxon>
        <taxon>Gammaproteobacteria</taxon>
        <taxon>Cellvibrionales</taxon>
        <taxon>Cellvibrionaceae</taxon>
        <taxon>Marinagarivorans</taxon>
    </lineage>
</organism>
<name>A0AAN1WLM5_9GAMM</name>
<dbReference type="PROSITE" id="PS51257">
    <property type="entry name" value="PROKAR_LIPOPROTEIN"/>
    <property type="match status" value="1"/>
</dbReference>
<dbReference type="AlphaFoldDB" id="A0AAN1WLM5"/>
<dbReference type="RefSeq" id="WP_236985181.1">
    <property type="nucleotide sequence ID" value="NZ_AP023086.1"/>
</dbReference>
<sequence length="113" mass="12594">MYKSSLLALAASISLMGCDGAVCPTVAIPVYDITVYDSVTGDTLCRYQWGGEDHDCEVMISYHDNDRSMADITVTLAGYDSQIQENVANLSNKYICFDQYSYTTDVEFYLNPQ</sequence>
<dbReference type="EMBL" id="AP023086">
    <property type="protein sequence ID" value="BCD99881.1"/>
    <property type="molecule type" value="Genomic_DNA"/>
</dbReference>
<evidence type="ECO:0000313" key="2">
    <source>
        <dbReference type="EMBL" id="BCD99881.1"/>
    </source>
</evidence>
<proteinExistence type="predicted"/>
<keyword evidence="1" id="KW-0732">Signal</keyword>
<dbReference type="Proteomes" id="UP001320119">
    <property type="component" value="Chromosome"/>
</dbReference>
<evidence type="ECO:0000313" key="3">
    <source>
        <dbReference type="Proteomes" id="UP001320119"/>
    </source>
</evidence>
<feature type="chain" id="PRO_5042986580" description="Lipoprotein" evidence="1">
    <location>
        <begin position="22"/>
        <end position="113"/>
    </location>
</feature>
<evidence type="ECO:0008006" key="4">
    <source>
        <dbReference type="Google" id="ProtNLM"/>
    </source>
</evidence>
<dbReference type="KEGG" id="marq:MARGE09_P4083"/>
<accession>A0AAN1WLM5</accession>
<evidence type="ECO:0000256" key="1">
    <source>
        <dbReference type="SAM" id="SignalP"/>
    </source>
</evidence>
<reference evidence="2 3" key="1">
    <citation type="journal article" date="2022" name="IScience">
        <title>An ultrasensitive nanofiber-based assay for enzymatic hydrolysis and deep-sea microbial degradation of cellulose.</title>
        <authorList>
            <person name="Tsudome M."/>
            <person name="Tachioka M."/>
            <person name="Miyazaki M."/>
            <person name="Uchimura K."/>
            <person name="Tsuda M."/>
            <person name="Takaki Y."/>
            <person name="Deguchi S."/>
        </authorList>
    </citation>
    <scope>NUCLEOTIDE SEQUENCE [LARGE SCALE GENOMIC DNA]</scope>
    <source>
        <strain evidence="2 3">GE09</strain>
    </source>
</reference>
<keyword evidence="3" id="KW-1185">Reference proteome</keyword>
<protein>
    <recommendedName>
        <fullName evidence="4">Lipoprotein</fullName>
    </recommendedName>
</protein>
<gene>
    <name evidence="2" type="ORF">MARGE09_P4083</name>
</gene>
<feature type="signal peptide" evidence="1">
    <location>
        <begin position="1"/>
        <end position="21"/>
    </location>
</feature>